<proteinExistence type="predicted"/>
<dbReference type="EMBL" id="VUJX02000002">
    <property type="protein sequence ID" value="KAL0941440.1"/>
    <property type="molecule type" value="Genomic_DNA"/>
</dbReference>
<organism evidence="1 2">
    <name type="scientific">Colletotrichum truncatum</name>
    <name type="common">Anthracnose fungus</name>
    <name type="synonym">Colletotrichum capsici</name>
    <dbReference type="NCBI Taxonomy" id="5467"/>
    <lineage>
        <taxon>Eukaryota</taxon>
        <taxon>Fungi</taxon>
        <taxon>Dikarya</taxon>
        <taxon>Ascomycota</taxon>
        <taxon>Pezizomycotina</taxon>
        <taxon>Sordariomycetes</taxon>
        <taxon>Hypocreomycetidae</taxon>
        <taxon>Glomerellales</taxon>
        <taxon>Glomerellaceae</taxon>
        <taxon>Colletotrichum</taxon>
        <taxon>Colletotrichum truncatum species complex</taxon>
    </lineage>
</organism>
<comment type="caution">
    <text evidence="1">The sequence shown here is derived from an EMBL/GenBank/DDBJ whole genome shotgun (WGS) entry which is preliminary data.</text>
</comment>
<name>A0ACC3ZBD7_COLTU</name>
<evidence type="ECO:0000313" key="2">
    <source>
        <dbReference type="Proteomes" id="UP000805649"/>
    </source>
</evidence>
<accession>A0ACC3ZBD7</accession>
<dbReference type="Proteomes" id="UP000805649">
    <property type="component" value="Unassembled WGS sequence"/>
</dbReference>
<reference evidence="1 2" key="1">
    <citation type="journal article" date="2020" name="Phytopathology">
        <title>Genome Sequence Resources of Colletotrichum truncatum, C. plurivorum, C. musicola, and C. sojae: Four Species Pathogenic to Soybean (Glycine max).</title>
        <authorList>
            <person name="Rogerio F."/>
            <person name="Boufleur T.R."/>
            <person name="Ciampi-Guillardi M."/>
            <person name="Sukno S.A."/>
            <person name="Thon M.R."/>
            <person name="Massola Junior N.S."/>
            <person name="Baroncelli R."/>
        </authorList>
    </citation>
    <scope>NUCLEOTIDE SEQUENCE [LARGE SCALE GENOMIC DNA]</scope>
    <source>
        <strain evidence="1 2">CMES1059</strain>
    </source>
</reference>
<evidence type="ECO:0000313" key="1">
    <source>
        <dbReference type="EMBL" id="KAL0941440.1"/>
    </source>
</evidence>
<keyword evidence="2" id="KW-1185">Reference proteome</keyword>
<gene>
    <name evidence="1" type="ORF">CTRU02_204203</name>
</gene>
<sequence>MMRQENSQTCTESIRVEKHSSNRCLTQAIKYTFCFDLSWTGFD</sequence>
<protein>
    <submittedName>
        <fullName evidence="1">Uncharacterized protein</fullName>
    </submittedName>
</protein>